<organism evidence="6 7">
    <name type="scientific">Escherichia coli O26 str. RM8426</name>
    <dbReference type="NCBI Taxonomy" id="1055533"/>
    <lineage>
        <taxon>Bacteria</taxon>
        <taxon>Pseudomonadati</taxon>
        <taxon>Pseudomonadota</taxon>
        <taxon>Gammaproteobacteria</taxon>
        <taxon>Enterobacterales</taxon>
        <taxon>Enterobacteriaceae</taxon>
        <taxon>Escherichia</taxon>
    </lineage>
</organism>
<dbReference type="InterPro" id="IPR001173">
    <property type="entry name" value="Glyco_trans_2-like"/>
</dbReference>
<keyword evidence="4" id="KW-0812">Transmembrane</keyword>
<evidence type="ECO:0000313" key="6">
    <source>
        <dbReference type="EMBL" id="AWJ39004.1"/>
    </source>
</evidence>
<dbReference type="Pfam" id="PF00535">
    <property type="entry name" value="Glycos_transf_2"/>
    <property type="match status" value="1"/>
</dbReference>
<gene>
    <name evidence="6" type="ORF">I3M_16450</name>
</gene>
<evidence type="ECO:0000259" key="5">
    <source>
        <dbReference type="Pfam" id="PF00535"/>
    </source>
</evidence>
<dbReference type="RefSeq" id="WP_000499142.1">
    <property type="nucleotide sequence ID" value="NZ_CP028116.1"/>
</dbReference>
<dbReference type="PANTHER" id="PTHR43179">
    <property type="entry name" value="RHAMNOSYLTRANSFERASE WBBL"/>
    <property type="match status" value="1"/>
</dbReference>
<evidence type="ECO:0000256" key="2">
    <source>
        <dbReference type="ARBA" id="ARBA00022676"/>
    </source>
</evidence>
<reference evidence="6 7" key="1">
    <citation type="submission" date="2018-03" db="EMBL/GenBank/DDBJ databases">
        <title>Genome Sequence of Escherichia coli O26 str. RM8426.</title>
        <authorList>
            <person name="Parker C.T."/>
            <person name="Huynh S."/>
            <person name="Cooper K."/>
            <person name="Bono J.L."/>
            <person name="Smith T.P."/>
        </authorList>
    </citation>
    <scope>NUCLEOTIDE SEQUENCE [LARGE SCALE GENOMIC DNA]</scope>
    <source>
        <strain evidence="6 7">RM8426</strain>
    </source>
</reference>
<dbReference type="Gene3D" id="3.90.550.10">
    <property type="entry name" value="Spore Coat Polysaccharide Biosynthesis Protein SpsA, Chain A"/>
    <property type="match status" value="1"/>
</dbReference>
<keyword evidence="4" id="KW-1133">Transmembrane helix</keyword>
<protein>
    <submittedName>
        <fullName evidence="6">Glycosyltransferase family 2 protein</fullName>
    </submittedName>
</protein>
<proteinExistence type="inferred from homology"/>
<dbReference type="PANTHER" id="PTHR43179:SF12">
    <property type="entry name" value="GALACTOFURANOSYLTRANSFERASE GLFT2"/>
    <property type="match status" value="1"/>
</dbReference>
<feature type="transmembrane region" description="Helical" evidence="4">
    <location>
        <begin position="178"/>
        <end position="198"/>
    </location>
</feature>
<dbReference type="InterPro" id="IPR029044">
    <property type="entry name" value="Nucleotide-diphossugar_trans"/>
</dbReference>
<evidence type="ECO:0000313" key="7">
    <source>
        <dbReference type="Proteomes" id="UP000245156"/>
    </source>
</evidence>
<evidence type="ECO:0000256" key="1">
    <source>
        <dbReference type="ARBA" id="ARBA00006739"/>
    </source>
</evidence>
<sequence>MFYFICVNYNNSDYTEALIKSVINQEKDSFVIVVDNCSNEQELKKLNDIESKYNEKVRLIKSDVNLGYFGGLNLGLKGLPRNHPIVVGNNDLVYESNFTQIISQTTYPDDALVIAPNVITKDGYHQNPHCRKRVSKFRKFLYDIYFSNYIAALVLTWGSRFLNYLKGGRNNSFDQGRGYIHMGIGACYVLMPSFFKYFDELDNKVFLYGEEAYLAGQLMEVNGKIFYEPDAIVHHEESATLAKVASKTKYGYMKSSYYDYKKYL</sequence>
<feature type="transmembrane region" description="Helical" evidence="4">
    <location>
        <begin position="140"/>
        <end position="158"/>
    </location>
</feature>
<evidence type="ECO:0000256" key="4">
    <source>
        <dbReference type="SAM" id="Phobius"/>
    </source>
</evidence>
<dbReference type="Proteomes" id="UP000245156">
    <property type="component" value="Chromosome"/>
</dbReference>
<comment type="similarity">
    <text evidence="1">Belongs to the glycosyltransferase 2 family.</text>
</comment>
<accession>A0AA35F637</accession>
<evidence type="ECO:0000256" key="3">
    <source>
        <dbReference type="ARBA" id="ARBA00022679"/>
    </source>
</evidence>
<keyword evidence="4" id="KW-0472">Membrane</keyword>
<name>A0AA35F637_ECOLX</name>
<dbReference type="SUPFAM" id="SSF53448">
    <property type="entry name" value="Nucleotide-diphospho-sugar transferases"/>
    <property type="match status" value="1"/>
</dbReference>
<feature type="domain" description="Glycosyltransferase 2-like" evidence="5">
    <location>
        <begin position="5"/>
        <end position="130"/>
    </location>
</feature>
<keyword evidence="2" id="KW-0328">Glycosyltransferase</keyword>
<dbReference type="GO" id="GO:0016757">
    <property type="term" value="F:glycosyltransferase activity"/>
    <property type="evidence" value="ECO:0007669"/>
    <property type="project" value="UniProtKB-KW"/>
</dbReference>
<dbReference type="EMBL" id="CP028116">
    <property type="protein sequence ID" value="AWJ39004.1"/>
    <property type="molecule type" value="Genomic_DNA"/>
</dbReference>
<dbReference type="AlphaFoldDB" id="A0AA35F637"/>
<keyword evidence="3" id="KW-0808">Transferase</keyword>